<dbReference type="PANTHER" id="PTHR43222">
    <property type="entry name" value="NUDIX HYDROLASE 23"/>
    <property type="match status" value="1"/>
</dbReference>
<gene>
    <name evidence="2" type="ORF">BOV88_03095</name>
</gene>
<reference evidence="2 3" key="1">
    <citation type="submission" date="2016-11" db="EMBL/GenBank/DDBJ databases">
        <title>Mixed transmission modes and dynamic genome evolution in an obligate animal-bacterial symbiosis.</title>
        <authorList>
            <person name="Russell S.L."/>
            <person name="Corbett-Detig R.B."/>
            <person name="Cavanaugh C.M."/>
        </authorList>
    </citation>
    <scope>NUCLEOTIDE SEQUENCE [LARGE SCALE GENOMIC DNA]</scope>
    <source>
        <strain evidence="2">MA-KB16</strain>
    </source>
</reference>
<dbReference type="Pfam" id="PF00293">
    <property type="entry name" value="NUDIX"/>
    <property type="match status" value="1"/>
</dbReference>
<dbReference type="RefSeq" id="WP_078459026.1">
    <property type="nucleotide sequence ID" value="NZ_MPNX01000003.1"/>
</dbReference>
<dbReference type="InterPro" id="IPR015797">
    <property type="entry name" value="NUDIX_hydrolase-like_dom_sf"/>
</dbReference>
<evidence type="ECO:0000313" key="3">
    <source>
        <dbReference type="Proteomes" id="UP000190962"/>
    </source>
</evidence>
<protein>
    <submittedName>
        <fullName evidence="2">NUDIX hydrolase</fullName>
    </submittedName>
</protein>
<keyword evidence="2" id="KW-0378">Hydrolase</keyword>
<evidence type="ECO:0000259" key="1">
    <source>
        <dbReference type="PROSITE" id="PS51462"/>
    </source>
</evidence>
<dbReference type="CDD" id="cd04511">
    <property type="entry name" value="NUDIX_Hydrolase"/>
    <property type="match status" value="1"/>
</dbReference>
<dbReference type="PROSITE" id="PS51462">
    <property type="entry name" value="NUDIX"/>
    <property type="match status" value="1"/>
</dbReference>
<comment type="caution">
    <text evidence="2">The sequence shown here is derived from an EMBL/GenBank/DDBJ whole genome shotgun (WGS) entry which is preliminary data.</text>
</comment>
<name>A0A1T2CLD8_SOVGS</name>
<dbReference type="PANTHER" id="PTHR43222:SF2">
    <property type="entry name" value="NUDIX HYDROLASE 23, CHLOROPLASTIC"/>
    <property type="match status" value="1"/>
</dbReference>
<dbReference type="GO" id="GO:0016787">
    <property type="term" value="F:hydrolase activity"/>
    <property type="evidence" value="ECO:0007669"/>
    <property type="project" value="UniProtKB-KW"/>
</dbReference>
<dbReference type="SUPFAM" id="SSF55811">
    <property type="entry name" value="Nudix"/>
    <property type="match status" value="1"/>
</dbReference>
<dbReference type="Gene3D" id="3.90.79.10">
    <property type="entry name" value="Nucleoside Triphosphate Pyrophosphohydrolase"/>
    <property type="match status" value="1"/>
</dbReference>
<sequence length="196" mass="22032">MNYCSLCGSKVSKCIPAGDDRDRDVCDDCGHIHYENPKVVTGCLVEQDGKILLCQRAIEPRYGLWTLPAGFMENGETVEQGAARETWEEAMADVEVNGLYTMFSLTHINQIYMLFRGRFKSPEFSPGPESLDVKLVSEDEIPWDEMAFPGIEETLRLYLEDRKTGNFGPHLGEMRAVVDADGTHIETRMNSTTDQA</sequence>
<evidence type="ECO:0000313" key="2">
    <source>
        <dbReference type="EMBL" id="OOY35645.1"/>
    </source>
</evidence>
<dbReference type="InterPro" id="IPR000086">
    <property type="entry name" value="NUDIX_hydrolase_dom"/>
</dbReference>
<dbReference type="Gene3D" id="2.20.70.10">
    <property type="match status" value="1"/>
</dbReference>
<dbReference type="AlphaFoldDB" id="A0A1T2CLD8"/>
<proteinExistence type="predicted"/>
<dbReference type="InterPro" id="IPR029401">
    <property type="entry name" value="Nudix_N"/>
</dbReference>
<organism evidence="2 3">
    <name type="scientific">Solemya velum gill symbiont</name>
    <dbReference type="NCBI Taxonomy" id="2340"/>
    <lineage>
        <taxon>Bacteria</taxon>
        <taxon>Pseudomonadati</taxon>
        <taxon>Pseudomonadota</taxon>
        <taxon>Gammaproteobacteria</taxon>
        <taxon>sulfur-oxidizing symbionts</taxon>
    </lineage>
</organism>
<accession>A0A1T2CLD8</accession>
<feature type="domain" description="Nudix hydrolase" evidence="1">
    <location>
        <begin position="36"/>
        <end position="159"/>
    </location>
</feature>
<dbReference type="EMBL" id="MPNX01000003">
    <property type="protein sequence ID" value="OOY35645.1"/>
    <property type="molecule type" value="Genomic_DNA"/>
</dbReference>
<dbReference type="Proteomes" id="UP000190962">
    <property type="component" value="Unassembled WGS sequence"/>
</dbReference>
<dbReference type="Pfam" id="PF14803">
    <property type="entry name" value="Zn_ribbon_Nudix"/>
    <property type="match status" value="1"/>
</dbReference>